<dbReference type="GO" id="GO:0016627">
    <property type="term" value="F:oxidoreductase activity, acting on the CH-CH group of donors"/>
    <property type="evidence" value="ECO:0007669"/>
    <property type="project" value="InterPro"/>
</dbReference>
<proteinExistence type="predicted"/>
<dbReference type="InterPro" id="IPR036250">
    <property type="entry name" value="AcylCo_DH-like_C"/>
</dbReference>
<dbReference type="Proteomes" id="UP000183987">
    <property type="component" value="Unassembled WGS sequence"/>
</dbReference>
<dbReference type="SUPFAM" id="SSF56645">
    <property type="entry name" value="Acyl-CoA dehydrogenase NM domain-like"/>
    <property type="match status" value="1"/>
</dbReference>
<evidence type="ECO:0000256" key="1">
    <source>
        <dbReference type="SAM" id="MobiDB-lite"/>
    </source>
</evidence>
<sequence>MLIERDPRPGSADAAPTSPDPTTRLARTLAASAAAEEAGTTAIAGSLRHLRDAGWLDDDGTADPVLTARRLQRVGAANLPVGRLWEGHMNALYLANVHGDSQADARVRALVADGAILGVWGADGPEPVAPGPHDMLMGHKLFASGLGTVTHAVITVSSGPRVRLALVAVNDTARADANAWQMSGMRSTDSGRYDFDGTPLRDVIWLGGAGDYVTEPHFVGGVWRIAALQVGAALGLLESAAAHLRARDRLAAAAQMARLSSATIGAMAASALVTRAAQAALPSAPDAARRAPILSAAARLATEEVALDAIRAVEQSVGLAHFADDSATGRKARDLSVYLRQAARDAFQTRVGEACFNEEDTLWDYI</sequence>
<gene>
    <name evidence="2" type="ORF">SAMN05444339_102264</name>
</gene>
<name>A0A1M4WWQ5_LOKAT</name>
<dbReference type="RefSeq" id="WP_084114172.1">
    <property type="nucleotide sequence ID" value="NZ_FQUE01000002.1"/>
</dbReference>
<dbReference type="OrthoDB" id="2986495at2"/>
<dbReference type="SUPFAM" id="SSF47203">
    <property type="entry name" value="Acyl-CoA dehydrogenase C-terminal domain-like"/>
    <property type="match status" value="1"/>
</dbReference>
<evidence type="ECO:0000313" key="3">
    <source>
        <dbReference type="Proteomes" id="UP000183987"/>
    </source>
</evidence>
<evidence type="ECO:0000313" key="2">
    <source>
        <dbReference type="EMBL" id="SHE85721.1"/>
    </source>
</evidence>
<dbReference type="EMBL" id="FQUE01000002">
    <property type="protein sequence ID" value="SHE85721.1"/>
    <property type="molecule type" value="Genomic_DNA"/>
</dbReference>
<accession>A0A1M4WWQ5</accession>
<keyword evidence="3" id="KW-1185">Reference proteome</keyword>
<dbReference type="STRING" id="366533.SAMN05444339_102264"/>
<reference evidence="3" key="1">
    <citation type="submission" date="2016-11" db="EMBL/GenBank/DDBJ databases">
        <authorList>
            <person name="Varghese N."/>
            <person name="Submissions S."/>
        </authorList>
    </citation>
    <scope>NUCLEOTIDE SEQUENCE [LARGE SCALE GENOMIC DNA]</scope>
    <source>
        <strain evidence="3">DSM 29326</strain>
    </source>
</reference>
<protein>
    <submittedName>
        <fullName evidence="2">Acyl-CoA dehydrogenase</fullName>
    </submittedName>
</protein>
<dbReference type="AlphaFoldDB" id="A0A1M4WWQ5"/>
<feature type="region of interest" description="Disordered" evidence="1">
    <location>
        <begin position="1"/>
        <end position="23"/>
    </location>
</feature>
<dbReference type="InterPro" id="IPR009100">
    <property type="entry name" value="AcylCoA_DH/oxidase_NM_dom_sf"/>
</dbReference>
<organism evidence="2 3">
    <name type="scientific">Loktanella atrilutea</name>
    <dbReference type="NCBI Taxonomy" id="366533"/>
    <lineage>
        <taxon>Bacteria</taxon>
        <taxon>Pseudomonadati</taxon>
        <taxon>Pseudomonadota</taxon>
        <taxon>Alphaproteobacteria</taxon>
        <taxon>Rhodobacterales</taxon>
        <taxon>Roseobacteraceae</taxon>
        <taxon>Loktanella</taxon>
    </lineage>
</organism>